<accession>A0A9J6PWR0</accession>
<evidence type="ECO:0000256" key="3">
    <source>
        <dbReference type="ARBA" id="ARBA00023159"/>
    </source>
</evidence>
<dbReference type="Gene3D" id="1.10.10.60">
    <property type="entry name" value="Homeodomain-like"/>
    <property type="match status" value="2"/>
</dbReference>
<dbReference type="InterPro" id="IPR014710">
    <property type="entry name" value="RmlC-like_jellyroll"/>
</dbReference>
<dbReference type="SMART" id="SM00342">
    <property type="entry name" value="HTH_ARAC"/>
    <property type="match status" value="1"/>
</dbReference>
<evidence type="ECO:0000256" key="2">
    <source>
        <dbReference type="ARBA" id="ARBA00023125"/>
    </source>
</evidence>
<reference evidence="7" key="1">
    <citation type="submission" date="2022-05" db="EMBL/GenBank/DDBJ databases">
        <title>Description of a novel species of Leclercia; Leclercia tamurae and the Proposal for a Novel Genus Silvania gen. nov. Containing Two Novel Species Silvania hatchlandensis sp. nov. and Silvania confinis sp. nov. Isolated from the Rhizosphere of Oak.</title>
        <authorList>
            <person name="Maddock D.W."/>
            <person name="Brady C.L."/>
            <person name="Denman S."/>
            <person name="Arnold D."/>
        </authorList>
    </citation>
    <scope>NUCLEOTIDE SEQUENCE</scope>
    <source>
        <strain evidence="7">H19S6</strain>
    </source>
</reference>
<dbReference type="PROSITE" id="PS00041">
    <property type="entry name" value="HTH_ARAC_FAMILY_1"/>
    <property type="match status" value="1"/>
</dbReference>
<evidence type="ECO:0000256" key="5">
    <source>
        <dbReference type="ARBA" id="ARBA00044978"/>
    </source>
</evidence>
<keyword evidence="4" id="KW-0804">Transcription</keyword>
<evidence type="ECO:0000256" key="1">
    <source>
        <dbReference type="ARBA" id="ARBA00023015"/>
    </source>
</evidence>
<dbReference type="PROSITE" id="PS01124">
    <property type="entry name" value="HTH_ARAC_FAMILY_2"/>
    <property type="match status" value="1"/>
</dbReference>
<proteinExistence type="predicted"/>
<gene>
    <name evidence="7" type="ORF">M8014_01630</name>
</gene>
<dbReference type="GO" id="GO:0043565">
    <property type="term" value="F:sequence-specific DNA binding"/>
    <property type="evidence" value="ECO:0007669"/>
    <property type="project" value="InterPro"/>
</dbReference>
<name>A0A9J6PWR0_9ENTR</name>
<sequence>MHPRQQMERIALNDDVIALYRPRGSSALYYHWHQCVEFLYVSEGYGIVVVDNRHYTARPGRLFIFPPFRLHKVHVDASARNQYYRTTMHIEQSSVTAALRDFPRQQAQFAALAASNVPAQVYDLSERAEVMACILDQFCEREGSQTDAREVAFLVMQIMAFLPDQPQAALSQQHTVAAQIMQWVESHYQEKFSLDELASAIGLSRSYTSRIFRQQTGGSIHEYLLTRRIKKSCDLLRMTPLSIQAIAEKVGFSEMTYFITCFKKLIGQTPLQYRKHHLAPDPVL</sequence>
<dbReference type="EMBL" id="JAMGZK010000034">
    <property type="protein sequence ID" value="MCU6663041.1"/>
    <property type="molecule type" value="Genomic_DNA"/>
</dbReference>
<keyword evidence="1" id="KW-0805">Transcription regulation</keyword>
<evidence type="ECO:0000256" key="4">
    <source>
        <dbReference type="ARBA" id="ARBA00023163"/>
    </source>
</evidence>
<dbReference type="GO" id="GO:0003700">
    <property type="term" value="F:DNA-binding transcription factor activity"/>
    <property type="evidence" value="ECO:0007669"/>
    <property type="project" value="InterPro"/>
</dbReference>
<dbReference type="InterPro" id="IPR018062">
    <property type="entry name" value="HTH_AraC-typ_CS"/>
</dbReference>
<dbReference type="PRINTS" id="PR00032">
    <property type="entry name" value="HTHARAC"/>
</dbReference>
<dbReference type="InterPro" id="IPR020449">
    <property type="entry name" value="Tscrpt_reg_AraC-type_HTH"/>
</dbReference>
<evidence type="ECO:0000313" key="7">
    <source>
        <dbReference type="EMBL" id="MCU6663041.1"/>
    </source>
</evidence>
<organism evidence="7 8">
    <name type="scientific">Silvania hatchlandensis</name>
    <dbReference type="NCBI Taxonomy" id="2926469"/>
    <lineage>
        <taxon>Bacteria</taxon>
        <taxon>Pseudomonadati</taxon>
        <taxon>Pseudomonadota</taxon>
        <taxon>Gammaproteobacteria</taxon>
        <taxon>Enterobacterales</taxon>
        <taxon>Enterobacteriaceae</taxon>
        <taxon>Silvania</taxon>
    </lineage>
</organism>
<dbReference type="SUPFAM" id="SSF51215">
    <property type="entry name" value="Regulatory protein AraC"/>
    <property type="match status" value="1"/>
</dbReference>
<dbReference type="PANTHER" id="PTHR43280">
    <property type="entry name" value="ARAC-FAMILY TRANSCRIPTIONAL REGULATOR"/>
    <property type="match status" value="1"/>
</dbReference>
<keyword evidence="3" id="KW-0010">Activator</keyword>
<dbReference type="Pfam" id="PF12833">
    <property type="entry name" value="HTH_18"/>
    <property type="match status" value="1"/>
</dbReference>
<dbReference type="InterPro" id="IPR018060">
    <property type="entry name" value="HTH_AraC"/>
</dbReference>
<dbReference type="SUPFAM" id="SSF46689">
    <property type="entry name" value="Homeodomain-like"/>
    <property type="match status" value="2"/>
</dbReference>
<keyword evidence="2" id="KW-0238">DNA-binding</keyword>
<dbReference type="AlphaFoldDB" id="A0A9J6PWR0"/>
<dbReference type="Pfam" id="PF02311">
    <property type="entry name" value="AraC_binding"/>
    <property type="match status" value="1"/>
</dbReference>
<evidence type="ECO:0000313" key="8">
    <source>
        <dbReference type="Proteomes" id="UP001063816"/>
    </source>
</evidence>
<comment type="caution">
    <text evidence="7">The sequence shown here is derived from an EMBL/GenBank/DDBJ whole genome shotgun (WGS) entry which is preliminary data.</text>
</comment>
<protein>
    <recommendedName>
        <fullName evidence="5">Arabinose operon regulatory protein</fullName>
    </recommendedName>
</protein>
<dbReference type="Proteomes" id="UP001063816">
    <property type="component" value="Unassembled WGS sequence"/>
</dbReference>
<dbReference type="InterPro" id="IPR037923">
    <property type="entry name" value="HTH-like"/>
</dbReference>
<dbReference type="InterPro" id="IPR009057">
    <property type="entry name" value="Homeodomain-like_sf"/>
</dbReference>
<dbReference type="Gene3D" id="2.60.120.10">
    <property type="entry name" value="Jelly Rolls"/>
    <property type="match status" value="1"/>
</dbReference>
<dbReference type="InterPro" id="IPR003313">
    <property type="entry name" value="AraC-bd"/>
</dbReference>
<evidence type="ECO:0000259" key="6">
    <source>
        <dbReference type="PROSITE" id="PS01124"/>
    </source>
</evidence>
<dbReference type="PANTHER" id="PTHR43280:SF2">
    <property type="entry name" value="HTH-TYPE TRANSCRIPTIONAL REGULATOR EXSA"/>
    <property type="match status" value="1"/>
</dbReference>
<feature type="domain" description="HTH araC/xylS-type" evidence="6">
    <location>
        <begin position="178"/>
        <end position="276"/>
    </location>
</feature>
<dbReference type="RefSeq" id="WP_271280822.1">
    <property type="nucleotide sequence ID" value="NZ_JAMGZK010000034.1"/>
</dbReference>
<keyword evidence="8" id="KW-1185">Reference proteome</keyword>